<dbReference type="PANTHER" id="PTHR24350">
    <property type="entry name" value="SERINE/THREONINE-PROTEIN KINASE IAL-RELATED"/>
    <property type="match status" value="1"/>
</dbReference>
<evidence type="ECO:0000313" key="11">
    <source>
        <dbReference type="EMBL" id="GFR41246.1"/>
    </source>
</evidence>
<evidence type="ECO:0000256" key="1">
    <source>
        <dbReference type="ARBA" id="ARBA00022527"/>
    </source>
</evidence>
<feature type="compositionally biased region" description="Low complexity" evidence="9">
    <location>
        <begin position="481"/>
        <end position="524"/>
    </location>
</feature>
<comment type="caution">
    <text evidence="11">The sequence shown here is derived from an EMBL/GenBank/DDBJ whole genome shotgun (WGS) entry which is preliminary data.</text>
</comment>
<protein>
    <recommendedName>
        <fullName evidence="10">Protein kinase domain-containing protein</fullName>
    </recommendedName>
</protein>
<evidence type="ECO:0000256" key="6">
    <source>
        <dbReference type="PIRSR" id="PIRSR630616-1"/>
    </source>
</evidence>
<feature type="compositionally biased region" description="Low complexity" evidence="9">
    <location>
        <begin position="711"/>
        <end position="721"/>
    </location>
</feature>
<organism evidence="11 12">
    <name type="scientific">Astrephomene gubernaculifera</name>
    <dbReference type="NCBI Taxonomy" id="47775"/>
    <lineage>
        <taxon>Eukaryota</taxon>
        <taxon>Viridiplantae</taxon>
        <taxon>Chlorophyta</taxon>
        <taxon>core chlorophytes</taxon>
        <taxon>Chlorophyceae</taxon>
        <taxon>CS clade</taxon>
        <taxon>Chlamydomonadales</taxon>
        <taxon>Astrephomenaceae</taxon>
        <taxon>Astrephomene</taxon>
    </lineage>
</organism>
<accession>A0AAD3DG91</accession>
<feature type="region of interest" description="Disordered" evidence="9">
    <location>
        <begin position="755"/>
        <end position="792"/>
    </location>
</feature>
<feature type="region of interest" description="Disordered" evidence="9">
    <location>
        <begin position="711"/>
        <end position="738"/>
    </location>
</feature>
<dbReference type="AlphaFoldDB" id="A0AAD3DG91"/>
<keyword evidence="1" id="KW-0723">Serine/threonine-protein kinase</keyword>
<keyword evidence="2" id="KW-0808">Transferase</keyword>
<feature type="compositionally biased region" description="Low complexity" evidence="9">
    <location>
        <begin position="458"/>
        <end position="474"/>
    </location>
</feature>
<feature type="compositionally biased region" description="Low complexity" evidence="9">
    <location>
        <begin position="569"/>
        <end position="591"/>
    </location>
</feature>
<feature type="active site" description="Proton acceptor" evidence="6">
    <location>
        <position position="171"/>
    </location>
</feature>
<feature type="binding site" evidence="7">
    <location>
        <begin position="175"/>
        <end position="176"/>
    </location>
    <ligand>
        <name>ATP</name>
        <dbReference type="ChEBI" id="CHEBI:30616"/>
    </ligand>
</feature>
<feature type="binding site" evidence="7">
    <location>
        <position position="72"/>
    </location>
    <ligand>
        <name>ATP</name>
        <dbReference type="ChEBI" id="CHEBI:30616"/>
    </ligand>
</feature>
<reference evidence="11 12" key="1">
    <citation type="journal article" date="2021" name="Sci. Rep.">
        <title>Genome sequencing of the multicellular alga Astrephomene provides insights into convergent evolution of germ-soma differentiation.</title>
        <authorList>
            <person name="Yamashita S."/>
            <person name="Yamamoto K."/>
            <person name="Matsuzaki R."/>
            <person name="Suzuki S."/>
            <person name="Yamaguchi H."/>
            <person name="Hirooka S."/>
            <person name="Minakuchi Y."/>
            <person name="Miyagishima S."/>
            <person name="Kawachi M."/>
            <person name="Toyoda A."/>
            <person name="Nozaki H."/>
        </authorList>
    </citation>
    <scope>NUCLEOTIDE SEQUENCE [LARGE SCALE GENOMIC DNA]</scope>
    <source>
        <strain evidence="11 12">NIES-4017</strain>
    </source>
</reference>
<feature type="compositionally biased region" description="Low complexity" evidence="9">
    <location>
        <begin position="608"/>
        <end position="624"/>
    </location>
</feature>
<evidence type="ECO:0000256" key="5">
    <source>
        <dbReference type="ARBA" id="ARBA00022840"/>
    </source>
</evidence>
<keyword evidence="4" id="KW-0418">Kinase</keyword>
<dbReference type="SUPFAM" id="SSF56112">
    <property type="entry name" value="Protein kinase-like (PK-like)"/>
    <property type="match status" value="1"/>
</dbReference>
<feature type="region of interest" description="Disordered" evidence="9">
    <location>
        <begin position="1"/>
        <end position="35"/>
    </location>
</feature>
<feature type="cross-link" description="Glycyl lysine isopeptide (Lys-Gly) (interchain with G-Cter in SUMO2)" evidence="8">
    <location>
        <position position="173"/>
    </location>
</feature>
<evidence type="ECO:0000259" key="10">
    <source>
        <dbReference type="PROSITE" id="PS50011"/>
    </source>
</evidence>
<feature type="compositionally biased region" description="Gly residues" evidence="9">
    <location>
        <begin position="665"/>
        <end position="680"/>
    </location>
</feature>
<name>A0AAD3DG91_9CHLO</name>
<dbReference type="InterPro" id="IPR000719">
    <property type="entry name" value="Prot_kinase_dom"/>
</dbReference>
<evidence type="ECO:0000256" key="7">
    <source>
        <dbReference type="PIRSR" id="PIRSR630616-2"/>
    </source>
</evidence>
<evidence type="ECO:0000256" key="9">
    <source>
        <dbReference type="SAM" id="MobiDB-lite"/>
    </source>
</evidence>
<feature type="compositionally biased region" description="Low complexity" evidence="9">
    <location>
        <begin position="640"/>
        <end position="664"/>
    </location>
</feature>
<feature type="region of interest" description="Disordered" evidence="9">
    <location>
        <begin position="569"/>
        <end position="680"/>
    </location>
</feature>
<keyword evidence="5 7" id="KW-0067">ATP-binding</keyword>
<gene>
    <name evidence="11" type="ORF">Agub_g1920</name>
</gene>
<feature type="compositionally biased region" description="Polar residues" evidence="9">
    <location>
        <begin position="22"/>
        <end position="35"/>
    </location>
</feature>
<dbReference type="InterPro" id="IPR008271">
    <property type="entry name" value="Ser/Thr_kinase_AS"/>
</dbReference>
<feature type="compositionally biased region" description="Polar residues" evidence="9">
    <location>
        <begin position="1"/>
        <end position="14"/>
    </location>
</feature>
<proteinExistence type="predicted"/>
<evidence type="ECO:0000256" key="3">
    <source>
        <dbReference type="ARBA" id="ARBA00022741"/>
    </source>
</evidence>
<dbReference type="EMBL" id="BMAR01000001">
    <property type="protein sequence ID" value="GFR41246.1"/>
    <property type="molecule type" value="Genomic_DNA"/>
</dbReference>
<feature type="region of interest" description="Disordered" evidence="9">
    <location>
        <begin position="458"/>
        <end position="528"/>
    </location>
</feature>
<dbReference type="PROSITE" id="PS00108">
    <property type="entry name" value="PROTEIN_KINASE_ST"/>
    <property type="match status" value="1"/>
</dbReference>
<dbReference type="Proteomes" id="UP001054857">
    <property type="component" value="Unassembled WGS sequence"/>
</dbReference>
<keyword evidence="12" id="KW-1185">Reference proteome</keyword>
<dbReference type="SMART" id="SM00220">
    <property type="entry name" value="S_TKc"/>
    <property type="match status" value="1"/>
</dbReference>
<dbReference type="Pfam" id="PF00069">
    <property type="entry name" value="Pkinase"/>
    <property type="match status" value="1"/>
</dbReference>
<dbReference type="PROSITE" id="PS50011">
    <property type="entry name" value="PROTEIN_KINASE_DOM"/>
    <property type="match status" value="1"/>
</dbReference>
<evidence type="ECO:0000256" key="4">
    <source>
        <dbReference type="ARBA" id="ARBA00022777"/>
    </source>
</evidence>
<feature type="domain" description="Protein kinase" evidence="10">
    <location>
        <begin position="44"/>
        <end position="320"/>
    </location>
</feature>
<evidence type="ECO:0000313" key="12">
    <source>
        <dbReference type="Proteomes" id="UP001054857"/>
    </source>
</evidence>
<evidence type="ECO:0000256" key="2">
    <source>
        <dbReference type="ARBA" id="ARBA00022679"/>
    </source>
</evidence>
<sequence length="909" mass="92324">MQRSGSMAQPTNTCEPVGASLRSLSDTQPVSRSSSTCLGGKYTFLKKIELYKGSVSTVYKCLMPGGNPVVVKTYHKAKMVEKHFHKLEREVAAMRAMSRKVGKKGIVELLDTYEDANAVYLVMECCEGGDLFKRLMLHGGKLPEHWVCVQVIAPLLRVLARMHELHIMHRDIKPENLFLTAEGEVKLGDFGLAIEWTRELPFSRSGTLDYMAPEVLMNPATHTQESSAVTPTVLASKGIRPYTAAVDVWAVGCLAYELVCGRPPFEVEDEKQTANLIIHSNNIAFDPPGTANWAHFVTEALTKDPRRRPDATELLDHPWIRSNLERAEREAAAAAACTRAPAAAAPMRRDSGRPAVAEVASMGPVVYSTASASQKTMPVSVGGSSVAASDCGISCGGSSVASGSSMGGGSYTSGVSTGGSSTISAASACTTTQACASSPSPSPAVQALLTAATNLALRVQSQQQQQQQQHHPGSMTPPPGGSASAATAPNTTAAVSVAAPASVPPQQRAPSPSSTTTRSRASTQQGGNTAALRSLLDQFKSASINGNTSAAAAGSERRVPSAAAVRAPSAGSILSSPPGASTAAGAGALSTMGWRTPPASPTRDRCCASGGAPPAAGELPSPSSRVSPQRAAPSAGPCMGSSANSGSGNSGSLSPSRMPRIGGVASTGGMAGSGASGSGGTSVLSSFMRPLTSISTAGGCAGSFTSAAEASSSSAAVPSGAYTSSAGSKPPRPRSESPVQLIAAAAAAVSASSNTYASSPLRNTSHPASPPRRQPSMSTTPRKDWGQGGLPTSAALQDLTRNWGAVASVNVNKPGVVSGTGAASCGANISAREGSFSSPQRHAGGLGGKGMDSYGMPPATPVASALPPSEYCSPRPVGVLERVKCHLRGGGSAVPVGGVAPSGGQQGQQ</sequence>
<dbReference type="InterPro" id="IPR030616">
    <property type="entry name" value="Aur-like"/>
</dbReference>
<dbReference type="GO" id="GO:0004674">
    <property type="term" value="F:protein serine/threonine kinase activity"/>
    <property type="evidence" value="ECO:0007669"/>
    <property type="project" value="UniProtKB-KW"/>
</dbReference>
<dbReference type="Gene3D" id="1.10.510.10">
    <property type="entry name" value="Transferase(Phosphotransferase) domain 1"/>
    <property type="match status" value="1"/>
</dbReference>
<feature type="region of interest" description="Disordered" evidence="9">
    <location>
        <begin position="832"/>
        <end position="869"/>
    </location>
</feature>
<dbReference type="InterPro" id="IPR011009">
    <property type="entry name" value="Kinase-like_dom_sf"/>
</dbReference>
<evidence type="ECO:0000256" key="8">
    <source>
        <dbReference type="PIRSR" id="PIRSR630616-3"/>
    </source>
</evidence>
<dbReference type="GO" id="GO:0005524">
    <property type="term" value="F:ATP binding"/>
    <property type="evidence" value="ECO:0007669"/>
    <property type="project" value="UniProtKB-KW"/>
</dbReference>
<feature type="binding site" evidence="7">
    <location>
        <position position="189"/>
    </location>
    <ligand>
        <name>ATP</name>
        <dbReference type="ChEBI" id="CHEBI:30616"/>
    </ligand>
</feature>
<keyword evidence="3 7" id="KW-0547">Nucleotide-binding</keyword>